<evidence type="ECO:0000313" key="1">
    <source>
        <dbReference type="EMBL" id="KKN34699.1"/>
    </source>
</evidence>
<proteinExistence type="predicted"/>
<organism evidence="1">
    <name type="scientific">marine sediment metagenome</name>
    <dbReference type="NCBI Taxonomy" id="412755"/>
    <lineage>
        <taxon>unclassified sequences</taxon>
        <taxon>metagenomes</taxon>
        <taxon>ecological metagenomes</taxon>
    </lineage>
</organism>
<sequence length="119" mass="13352">MKELKLKTYIGDNTNTGPQKVTVTVFTRPDGADESKSTSYVLPLYPSYKLFPHSPDGFQWGYQGSGSAQLALAILLDLIEDPELSVRLHQEFKRDLIATSGKRLLITEPEIQEWLKQAA</sequence>
<dbReference type="AlphaFoldDB" id="A0A0F9PWV7"/>
<name>A0A0F9PWV7_9ZZZZ</name>
<comment type="caution">
    <text evidence="1">The sequence shown here is derived from an EMBL/GenBank/DDBJ whole genome shotgun (WGS) entry which is preliminary data.</text>
</comment>
<dbReference type="EMBL" id="LAZR01002090">
    <property type="protein sequence ID" value="KKN34699.1"/>
    <property type="molecule type" value="Genomic_DNA"/>
</dbReference>
<gene>
    <name evidence="1" type="ORF">LCGC14_0791260</name>
</gene>
<dbReference type="InterPro" id="IPR046164">
    <property type="entry name" value="DUF6166"/>
</dbReference>
<dbReference type="Pfam" id="PF19663">
    <property type="entry name" value="DUF6166"/>
    <property type="match status" value="1"/>
</dbReference>
<reference evidence="1" key="1">
    <citation type="journal article" date="2015" name="Nature">
        <title>Complex archaea that bridge the gap between prokaryotes and eukaryotes.</title>
        <authorList>
            <person name="Spang A."/>
            <person name="Saw J.H."/>
            <person name="Jorgensen S.L."/>
            <person name="Zaremba-Niedzwiedzka K."/>
            <person name="Martijn J."/>
            <person name="Lind A.E."/>
            <person name="van Eijk R."/>
            <person name="Schleper C."/>
            <person name="Guy L."/>
            <person name="Ettema T.J."/>
        </authorList>
    </citation>
    <scope>NUCLEOTIDE SEQUENCE</scope>
</reference>
<protein>
    <submittedName>
        <fullName evidence="1">Uncharacterized protein</fullName>
    </submittedName>
</protein>
<accession>A0A0F9PWV7</accession>